<dbReference type="GO" id="GO:0007165">
    <property type="term" value="P:signal transduction"/>
    <property type="evidence" value="ECO:0007669"/>
    <property type="project" value="InterPro"/>
</dbReference>
<dbReference type="InterPro" id="IPR035897">
    <property type="entry name" value="Toll_tir_struct_dom_sf"/>
</dbReference>
<accession>A0A654G8J1</accession>
<keyword evidence="1" id="KW-0520">NAD</keyword>
<evidence type="ECO:0000259" key="2">
    <source>
        <dbReference type="PROSITE" id="PS50104"/>
    </source>
</evidence>
<proteinExistence type="predicted"/>
<dbReference type="FunFam" id="3.40.50.10140:FF:000007">
    <property type="entry name" value="Disease resistance protein (TIR-NBS-LRR class)"/>
    <property type="match status" value="1"/>
</dbReference>
<dbReference type="InterPro" id="IPR000157">
    <property type="entry name" value="TIR_dom"/>
</dbReference>
<dbReference type="PROSITE" id="PS50104">
    <property type="entry name" value="TIR"/>
    <property type="match status" value="1"/>
</dbReference>
<dbReference type="AlphaFoldDB" id="A0A654G8J1"/>
<evidence type="ECO:0000313" key="4">
    <source>
        <dbReference type="Proteomes" id="UP000426265"/>
    </source>
</evidence>
<gene>
    <name evidence="3" type="ORF">AN1_LOCUS24878</name>
</gene>
<dbReference type="EMBL" id="CACRSJ010000110">
    <property type="protein sequence ID" value="VYS69493.1"/>
    <property type="molecule type" value="Genomic_DNA"/>
</dbReference>
<evidence type="ECO:0000313" key="3">
    <source>
        <dbReference type="EMBL" id="VYS69493.1"/>
    </source>
</evidence>
<dbReference type="SMART" id="SM00255">
    <property type="entry name" value="TIR"/>
    <property type="match status" value="1"/>
</dbReference>
<name>A0A654G8J1_ARATH</name>
<dbReference type="PANTHER" id="PTHR32009:SF115">
    <property type="entry name" value="RPP1-LIKE DISEASE RESISTANCE PROTEIN-RELATED"/>
    <property type="match status" value="1"/>
</dbReference>
<reference evidence="3 4" key="1">
    <citation type="submission" date="2019-11" db="EMBL/GenBank/DDBJ databases">
        <authorList>
            <person name="Jiao W.-B."/>
            <person name="Schneeberger K."/>
        </authorList>
    </citation>
    <scope>NUCLEOTIDE SEQUENCE [LARGE SCALE GENOMIC DNA]</scope>
    <source>
        <strain evidence="4">cv. An-1</strain>
    </source>
</reference>
<sequence length="231" mass="26534">MKDKRSSFYLSVKLGYQGTRCIFITHKSAVLLCSQSDITLNPIAKLELDGEDVRGTFLNHFFKELERKSIIAFKDNESERSQNLSPELTHAIRESRITVVVFSKNYSSSTWCLNELLQVYECYQSMDLPVIPIFYGLDPSHVRKQTGEFGKNFEKTCRNETEACVYQWRRALCDVSNFLGYHSPNWANEATMIEQVANDVLFKLNLTPSSDFSEFVGIEDHIAAMNSVDKR</sequence>
<dbReference type="Pfam" id="PF01582">
    <property type="entry name" value="TIR"/>
    <property type="match status" value="1"/>
</dbReference>
<evidence type="ECO:0000256" key="1">
    <source>
        <dbReference type="ARBA" id="ARBA00023027"/>
    </source>
</evidence>
<organism evidence="3 4">
    <name type="scientific">Arabidopsis thaliana</name>
    <name type="common">Mouse-ear cress</name>
    <dbReference type="NCBI Taxonomy" id="3702"/>
    <lineage>
        <taxon>Eukaryota</taxon>
        <taxon>Viridiplantae</taxon>
        <taxon>Streptophyta</taxon>
        <taxon>Embryophyta</taxon>
        <taxon>Tracheophyta</taxon>
        <taxon>Spermatophyta</taxon>
        <taxon>Magnoliopsida</taxon>
        <taxon>eudicotyledons</taxon>
        <taxon>Gunneridae</taxon>
        <taxon>Pentapetalae</taxon>
        <taxon>rosids</taxon>
        <taxon>malvids</taxon>
        <taxon>Brassicales</taxon>
        <taxon>Brassicaceae</taxon>
        <taxon>Camelineae</taxon>
        <taxon>Arabidopsis</taxon>
    </lineage>
</organism>
<dbReference type="Gene3D" id="3.40.50.10140">
    <property type="entry name" value="Toll/interleukin-1 receptor homology (TIR) domain"/>
    <property type="match status" value="1"/>
</dbReference>
<protein>
    <recommendedName>
        <fullName evidence="2">TIR domain-containing protein</fullName>
    </recommendedName>
</protein>
<feature type="domain" description="TIR" evidence="2">
    <location>
        <begin position="40"/>
        <end position="204"/>
    </location>
</feature>
<dbReference type="PANTHER" id="PTHR32009">
    <property type="entry name" value="TMV RESISTANCE PROTEIN N-LIKE"/>
    <property type="match status" value="1"/>
</dbReference>
<dbReference type="Proteomes" id="UP000426265">
    <property type="component" value="Unassembled WGS sequence"/>
</dbReference>
<dbReference type="SUPFAM" id="SSF52200">
    <property type="entry name" value="Toll/Interleukin receptor TIR domain"/>
    <property type="match status" value="1"/>
</dbReference>